<evidence type="ECO:0000313" key="6">
    <source>
        <dbReference type="EMBL" id="KAL2865940.1"/>
    </source>
</evidence>
<evidence type="ECO:0000256" key="2">
    <source>
        <dbReference type="ARBA" id="ARBA00023002"/>
    </source>
</evidence>
<evidence type="ECO:0000256" key="1">
    <source>
        <dbReference type="ARBA" id="ARBA00001917"/>
    </source>
</evidence>
<feature type="region of interest" description="Disordered" evidence="4">
    <location>
        <begin position="1"/>
        <end position="21"/>
    </location>
</feature>
<dbReference type="GeneID" id="98139842"/>
<proteinExistence type="inferred from homology"/>
<dbReference type="Gene3D" id="3.20.20.70">
    <property type="entry name" value="Aldolase class I"/>
    <property type="match status" value="1"/>
</dbReference>
<dbReference type="PANTHER" id="PTHR10578:SF86">
    <property type="entry name" value="DEPENDENT DEHYDROGENASE, PUTATIVE (AFU_ORTHOLOGUE AFUA_6G02720)-RELATED"/>
    <property type="match status" value="1"/>
</dbReference>
<dbReference type="InterPro" id="IPR012133">
    <property type="entry name" value="Alpha-hydoxy_acid_DH_FMN"/>
</dbReference>
<dbReference type="PROSITE" id="PS51349">
    <property type="entry name" value="FMN_HYDROXY_ACID_DH_2"/>
    <property type="match status" value="1"/>
</dbReference>
<dbReference type="InterPro" id="IPR013785">
    <property type="entry name" value="Aldolase_TIM"/>
</dbReference>
<keyword evidence="2" id="KW-0560">Oxidoreductase</keyword>
<dbReference type="PIRSF" id="PIRSF000138">
    <property type="entry name" value="Al-hdrx_acd_dh"/>
    <property type="match status" value="1"/>
</dbReference>
<dbReference type="RefSeq" id="XP_070884919.1">
    <property type="nucleotide sequence ID" value="XM_071024770.1"/>
</dbReference>
<accession>A0ABR4LN14</accession>
<dbReference type="SUPFAM" id="SSF51395">
    <property type="entry name" value="FMN-linked oxidoreductases"/>
    <property type="match status" value="1"/>
</dbReference>
<comment type="caution">
    <text evidence="6">The sequence shown here is derived from an EMBL/GenBank/DDBJ whole genome shotgun (WGS) entry which is preliminary data.</text>
</comment>
<evidence type="ECO:0000259" key="5">
    <source>
        <dbReference type="PROSITE" id="PS51349"/>
    </source>
</evidence>
<comment type="cofactor">
    <cofactor evidence="1">
        <name>FMN</name>
        <dbReference type="ChEBI" id="CHEBI:58210"/>
    </cofactor>
</comment>
<sequence length="416" mass="45127">MSSPSEMAATSHQPTTPSTNYGAYQTEIYKQGADSGLVPIVTTNPVCLENQAKQVLDPRAYSFVAGGAGEKATMEANRLAFRRRKLVMKPMDKQSLETSLFGTTYPTPLIVAPMGAQSLMHADKETGVAEVCGELGIPYTLSTASSASIEDVADTNGPGNPRWFQLYWTHDEEILLSLMDRAKRTGYDVLVVSLDTWTLGWRPEILDHGYFPWLMGVGNDVGFTDPVFRAKFEKVTGVSVEDDVMGAAKAWVAELDDRPHTWAQVEFLRRHWEGPIVLKGIQHVDDARRAVETGCQGIVVSNHGGRQVDGAIGALDVLPEIVDAVGDKVTVMFDSGVRTGADVMKALCLGAKAVLVGRPVLYGLAVNGKLGARAVLQGLLAELWQTMGLAGMETVADCRRECLRTVKYPGELKSKL</sequence>
<organism evidence="6 7">
    <name type="scientific">Aspergillus lucknowensis</name>
    <dbReference type="NCBI Taxonomy" id="176173"/>
    <lineage>
        <taxon>Eukaryota</taxon>
        <taxon>Fungi</taxon>
        <taxon>Dikarya</taxon>
        <taxon>Ascomycota</taxon>
        <taxon>Pezizomycotina</taxon>
        <taxon>Eurotiomycetes</taxon>
        <taxon>Eurotiomycetidae</taxon>
        <taxon>Eurotiales</taxon>
        <taxon>Aspergillaceae</taxon>
        <taxon>Aspergillus</taxon>
        <taxon>Aspergillus subgen. Nidulantes</taxon>
    </lineage>
</organism>
<evidence type="ECO:0000256" key="4">
    <source>
        <dbReference type="SAM" id="MobiDB-lite"/>
    </source>
</evidence>
<name>A0ABR4LN14_9EURO</name>
<dbReference type="EMBL" id="JBFXLQ010000028">
    <property type="protein sequence ID" value="KAL2865940.1"/>
    <property type="molecule type" value="Genomic_DNA"/>
</dbReference>
<reference evidence="6 7" key="1">
    <citation type="submission" date="2024-07" db="EMBL/GenBank/DDBJ databases">
        <title>Section-level genome sequencing and comparative genomics of Aspergillus sections Usti and Cavernicolus.</title>
        <authorList>
            <consortium name="Lawrence Berkeley National Laboratory"/>
            <person name="Nybo J.L."/>
            <person name="Vesth T.C."/>
            <person name="Theobald S."/>
            <person name="Frisvad J.C."/>
            <person name="Larsen T.O."/>
            <person name="Kjaerboelling I."/>
            <person name="Rothschild-Mancinelli K."/>
            <person name="Lyhne E.K."/>
            <person name="Kogle M.E."/>
            <person name="Barry K."/>
            <person name="Clum A."/>
            <person name="Na H."/>
            <person name="Ledsgaard L."/>
            <person name="Lin J."/>
            <person name="Lipzen A."/>
            <person name="Kuo A."/>
            <person name="Riley R."/>
            <person name="Mondo S."/>
            <person name="Labutti K."/>
            <person name="Haridas S."/>
            <person name="Pangalinan J."/>
            <person name="Salamov A.A."/>
            <person name="Simmons B.A."/>
            <person name="Magnuson J.K."/>
            <person name="Chen J."/>
            <person name="Drula E."/>
            <person name="Henrissat B."/>
            <person name="Wiebenga A."/>
            <person name="Lubbers R.J."/>
            <person name="Gomes A.C."/>
            <person name="Macurrencykelacurrency M.R."/>
            <person name="Stajich J."/>
            <person name="Grigoriev I.V."/>
            <person name="Mortensen U.H."/>
            <person name="De Vries R.P."/>
            <person name="Baker S.E."/>
            <person name="Andersen M.R."/>
        </authorList>
    </citation>
    <scope>NUCLEOTIDE SEQUENCE [LARGE SCALE GENOMIC DNA]</scope>
    <source>
        <strain evidence="6 7">CBS 449.75</strain>
    </source>
</reference>
<dbReference type="Pfam" id="PF01070">
    <property type="entry name" value="FMN_dh"/>
    <property type="match status" value="1"/>
</dbReference>
<feature type="domain" description="FMN hydroxy acid dehydrogenase" evidence="5">
    <location>
        <begin position="37"/>
        <end position="408"/>
    </location>
</feature>
<evidence type="ECO:0000313" key="7">
    <source>
        <dbReference type="Proteomes" id="UP001610432"/>
    </source>
</evidence>
<dbReference type="InterPro" id="IPR037396">
    <property type="entry name" value="FMN_HAD"/>
</dbReference>
<dbReference type="InterPro" id="IPR000262">
    <property type="entry name" value="FMN-dep_DH"/>
</dbReference>
<dbReference type="Proteomes" id="UP001610432">
    <property type="component" value="Unassembled WGS sequence"/>
</dbReference>
<gene>
    <name evidence="6" type="ORF">BJX67DRAFT_149338</name>
</gene>
<comment type="similarity">
    <text evidence="3">Belongs to the FMN-dependent alpha-hydroxy acid dehydrogenase family.</text>
</comment>
<keyword evidence="7" id="KW-1185">Reference proteome</keyword>
<dbReference type="InterPro" id="IPR008259">
    <property type="entry name" value="FMN_hydac_DH_AS"/>
</dbReference>
<dbReference type="PROSITE" id="PS00557">
    <property type="entry name" value="FMN_HYDROXY_ACID_DH_1"/>
    <property type="match status" value="1"/>
</dbReference>
<dbReference type="PANTHER" id="PTHR10578">
    <property type="entry name" value="S -2-HYDROXY-ACID OXIDASE-RELATED"/>
    <property type="match status" value="1"/>
</dbReference>
<evidence type="ECO:0000256" key="3">
    <source>
        <dbReference type="ARBA" id="ARBA00024042"/>
    </source>
</evidence>
<protein>
    <submittedName>
        <fullName evidence="6">FMN-dependent dehydrogenase</fullName>
    </submittedName>
</protein>